<protein>
    <submittedName>
        <fullName evidence="1">Uncharacterized protein</fullName>
    </submittedName>
</protein>
<reference evidence="1" key="1">
    <citation type="submission" date="2018-05" db="EMBL/GenBank/DDBJ databases">
        <authorList>
            <person name="Lanie J.A."/>
            <person name="Ng W.-L."/>
            <person name="Kazmierczak K.M."/>
            <person name="Andrzejewski T.M."/>
            <person name="Davidsen T.M."/>
            <person name="Wayne K.J."/>
            <person name="Tettelin H."/>
            <person name="Glass J.I."/>
            <person name="Rusch D."/>
            <person name="Podicherti R."/>
            <person name="Tsui H.-C.T."/>
            <person name="Winkler M.E."/>
        </authorList>
    </citation>
    <scope>NUCLEOTIDE SEQUENCE</scope>
</reference>
<dbReference type="AlphaFoldDB" id="A0A383BPX0"/>
<proteinExistence type="predicted"/>
<sequence length="44" mass="5047">MAEIDFDYSIPIGRHKIKMYKTHSFGTHIGISEVEIDVTENIPL</sequence>
<organism evidence="1">
    <name type="scientific">marine metagenome</name>
    <dbReference type="NCBI Taxonomy" id="408172"/>
    <lineage>
        <taxon>unclassified sequences</taxon>
        <taxon>metagenomes</taxon>
        <taxon>ecological metagenomes</taxon>
    </lineage>
</organism>
<gene>
    <name evidence="1" type="ORF">METZ01_LOCUS474754</name>
</gene>
<accession>A0A383BPX0</accession>
<name>A0A383BPX0_9ZZZZ</name>
<feature type="non-terminal residue" evidence="1">
    <location>
        <position position="44"/>
    </location>
</feature>
<dbReference type="EMBL" id="UINC01202208">
    <property type="protein sequence ID" value="SVE21900.1"/>
    <property type="molecule type" value="Genomic_DNA"/>
</dbReference>
<evidence type="ECO:0000313" key="1">
    <source>
        <dbReference type="EMBL" id="SVE21900.1"/>
    </source>
</evidence>